<dbReference type="GO" id="GO:0046685">
    <property type="term" value="P:response to arsenic-containing substance"/>
    <property type="evidence" value="ECO:0007669"/>
    <property type="project" value="UniProtKB-KW"/>
</dbReference>
<organism evidence="3">
    <name type="scientific">mine drainage metagenome</name>
    <dbReference type="NCBI Taxonomy" id="410659"/>
    <lineage>
        <taxon>unclassified sequences</taxon>
        <taxon>metagenomes</taxon>
        <taxon>ecological metagenomes</taxon>
    </lineage>
</organism>
<dbReference type="SUPFAM" id="SSF52788">
    <property type="entry name" value="Phosphotyrosine protein phosphatases I"/>
    <property type="match status" value="1"/>
</dbReference>
<dbReference type="PANTHER" id="PTHR43428">
    <property type="entry name" value="ARSENATE REDUCTASE"/>
    <property type="match status" value="1"/>
</dbReference>
<dbReference type="Gene3D" id="3.40.50.2300">
    <property type="match status" value="1"/>
</dbReference>
<sequence length="170" mass="18739">MTPKIYNALFICTGNSARSIMAEVILNHLGRDRFKAYSAGSHPRGEVHPLTLEVLAGQHDDLRGLRSKSWTEFAAPDAPSMDFIFTVCDQAAGEACPAWPGQPITARWGFADPAAVVGDRARQLKAFTNVHFQITARIRPLLALPIDKIDRMSLQTQLRDLGQQGTENRA</sequence>
<feature type="domain" description="Phosphotyrosine protein phosphatase I" evidence="2">
    <location>
        <begin position="6"/>
        <end position="144"/>
    </location>
</feature>
<keyword evidence="3" id="KW-0560">Oxidoreductase</keyword>
<dbReference type="EMBL" id="MLJW01000195">
    <property type="protein sequence ID" value="OIQ94004.1"/>
    <property type="molecule type" value="Genomic_DNA"/>
</dbReference>
<name>A0A1J5RPL0_9ZZZZ</name>
<dbReference type="PANTHER" id="PTHR43428:SF1">
    <property type="entry name" value="ARSENATE REDUCTASE"/>
    <property type="match status" value="1"/>
</dbReference>
<dbReference type="SMART" id="SM00226">
    <property type="entry name" value="LMWPc"/>
    <property type="match status" value="1"/>
</dbReference>
<dbReference type="EC" id="3.1.3.48" evidence="3"/>
<evidence type="ECO:0000256" key="1">
    <source>
        <dbReference type="ARBA" id="ARBA00022849"/>
    </source>
</evidence>
<dbReference type="InterPro" id="IPR036196">
    <property type="entry name" value="Ptyr_pPase_sf"/>
</dbReference>
<keyword evidence="1" id="KW-0059">Arsenical resistance</keyword>
<comment type="caution">
    <text evidence="3">The sequence shown here is derived from an EMBL/GenBank/DDBJ whole genome shotgun (WGS) entry which is preliminary data.</text>
</comment>
<accession>A0A1J5RPL0</accession>
<protein>
    <submittedName>
        <fullName evidence="3">Glutaredoxin arsenate reductase</fullName>
        <ecNumber evidence="3">1.20.4.1</ecNumber>
        <ecNumber evidence="3">3.1.3.48</ecNumber>
    </submittedName>
</protein>
<proteinExistence type="predicted"/>
<evidence type="ECO:0000259" key="2">
    <source>
        <dbReference type="SMART" id="SM00226"/>
    </source>
</evidence>
<dbReference type="CDD" id="cd16345">
    <property type="entry name" value="LMWP_ArsC"/>
    <property type="match status" value="1"/>
</dbReference>
<reference evidence="3" key="1">
    <citation type="submission" date="2016-10" db="EMBL/GenBank/DDBJ databases">
        <title>Sequence of Gallionella enrichment culture.</title>
        <authorList>
            <person name="Poehlein A."/>
            <person name="Muehling M."/>
            <person name="Daniel R."/>
        </authorList>
    </citation>
    <scope>NUCLEOTIDE SEQUENCE</scope>
</reference>
<keyword evidence="3" id="KW-0378">Hydrolase</keyword>
<dbReference type="GO" id="GO:0004725">
    <property type="term" value="F:protein tyrosine phosphatase activity"/>
    <property type="evidence" value="ECO:0007669"/>
    <property type="project" value="UniProtKB-EC"/>
</dbReference>
<dbReference type="GO" id="GO:0008794">
    <property type="term" value="F:arsenate reductase (glutaredoxin) activity"/>
    <property type="evidence" value="ECO:0007669"/>
    <property type="project" value="UniProtKB-EC"/>
</dbReference>
<dbReference type="InterPro" id="IPR023485">
    <property type="entry name" value="Ptyr_pPase"/>
</dbReference>
<dbReference type="AlphaFoldDB" id="A0A1J5RPL0"/>
<dbReference type="EC" id="1.20.4.1" evidence="3"/>
<dbReference type="Pfam" id="PF01451">
    <property type="entry name" value="LMWPc"/>
    <property type="match status" value="1"/>
</dbReference>
<evidence type="ECO:0000313" key="3">
    <source>
        <dbReference type="EMBL" id="OIQ94004.1"/>
    </source>
</evidence>
<gene>
    <name evidence="3" type="primary">arsC_6</name>
    <name evidence="3" type="ORF">GALL_240100</name>
</gene>